<feature type="chain" id="PRO_5029578781" evidence="1">
    <location>
        <begin position="22"/>
        <end position="431"/>
    </location>
</feature>
<comment type="caution">
    <text evidence="2">The sequence shown here is derived from an EMBL/GenBank/DDBJ whole genome shotgun (WGS) entry which is preliminary data.</text>
</comment>
<feature type="signal peptide" evidence="1">
    <location>
        <begin position="1"/>
        <end position="21"/>
    </location>
</feature>
<evidence type="ECO:0000313" key="3">
    <source>
        <dbReference type="Proteomes" id="UP000441358"/>
    </source>
</evidence>
<dbReference type="AlphaFoldDB" id="A0A7K0HHR3"/>
<reference evidence="2 3" key="1">
    <citation type="journal article" date="2019" name="Nat. Med.">
        <title>A library of human gut bacterial isolates paired with longitudinal multiomics data enables mechanistic microbiome research.</title>
        <authorList>
            <person name="Poyet M."/>
            <person name="Groussin M."/>
            <person name="Gibbons S.M."/>
            <person name="Avila-Pacheco J."/>
            <person name="Jiang X."/>
            <person name="Kearney S.M."/>
            <person name="Perrotta A.R."/>
            <person name="Berdy B."/>
            <person name="Zhao S."/>
            <person name="Lieberman T.D."/>
            <person name="Swanson P.K."/>
            <person name="Smith M."/>
            <person name="Roesemann S."/>
            <person name="Alexander J.E."/>
            <person name="Rich S.A."/>
            <person name="Livny J."/>
            <person name="Vlamakis H."/>
            <person name="Clish C."/>
            <person name="Bullock K."/>
            <person name="Deik A."/>
            <person name="Scott J."/>
            <person name="Pierce K.A."/>
            <person name="Xavier R.J."/>
            <person name="Alm E.J."/>
        </authorList>
    </citation>
    <scope>NUCLEOTIDE SEQUENCE [LARGE SCALE GENOMIC DNA]</scope>
    <source>
        <strain evidence="2 3">BIOML-A32</strain>
    </source>
</reference>
<organism evidence="2 3">
    <name type="scientific">Parabacteroides distasonis</name>
    <dbReference type="NCBI Taxonomy" id="823"/>
    <lineage>
        <taxon>Bacteria</taxon>
        <taxon>Pseudomonadati</taxon>
        <taxon>Bacteroidota</taxon>
        <taxon>Bacteroidia</taxon>
        <taxon>Bacteroidales</taxon>
        <taxon>Tannerellaceae</taxon>
        <taxon>Parabacteroides</taxon>
    </lineage>
</organism>
<dbReference type="EMBL" id="WKMC01000002">
    <property type="protein sequence ID" value="MRZ49543.1"/>
    <property type="molecule type" value="Genomic_DNA"/>
</dbReference>
<evidence type="ECO:0000256" key="1">
    <source>
        <dbReference type="SAM" id="SignalP"/>
    </source>
</evidence>
<accession>A0A7K0HHR3</accession>
<dbReference type="RefSeq" id="WP_154396414.1">
    <property type="nucleotide sequence ID" value="NZ_WKMJ01000002.1"/>
</dbReference>
<dbReference type="InterPro" id="IPR021958">
    <property type="entry name" value="DUF3575"/>
</dbReference>
<name>A0A7K0HHR3_PARDI</name>
<gene>
    <name evidence="2" type="ORF">GKD66_04680</name>
</gene>
<sequence>MNIKKLLILLLLLGSSSPAFCCGDTLRCRFYFPVGSSTPDLSYRNNGVRLDSLLSGIRSRQSHSVLRRISMRSGSSPEGNSASNKRLSDERLASLRGLILERLSVPDSVFVCTSSGNDWEGLASLVKASDMPYREEVLRILRDTPEWVTRNGVVVDSRKRQLMNLRGGRVWHYMAEHFFPELRHSSVIECEFEPVPKGPDRDTVVLPRQAKPRDTVIVRDTIERTVVIRDTVQAAVPVADVPKAFYMGLKTNLLYDALLVPNIGVELYLGKGWAVGGNWMYAWWNSNKRHNYWRLYGGELDVRKYFGRRVADKPLTGHHLGLYGQLFTYDFETGGKGYMGGKPGGSLWEKCNYAVGVEYGYSLPVGRRLNLDFVIGAGYWGGEYHTYVPDGGRYVWRETRRRHWFGPTKAEVSLVWLLGRGNYNDKKGGGQ</sequence>
<proteinExistence type="predicted"/>
<keyword evidence="1" id="KW-0732">Signal</keyword>
<dbReference type="Proteomes" id="UP000441358">
    <property type="component" value="Unassembled WGS sequence"/>
</dbReference>
<protein>
    <submittedName>
        <fullName evidence="2">DUF3575 domain-containing protein</fullName>
    </submittedName>
</protein>
<dbReference type="Pfam" id="PF12099">
    <property type="entry name" value="DUF3575"/>
    <property type="match status" value="1"/>
</dbReference>
<evidence type="ECO:0000313" key="2">
    <source>
        <dbReference type="EMBL" id="MRZ49543.1"/>
    </source>
</evidence>